<proteinExistence type="predicted"/>
<reference evidence="1" key="1">
    <citation type="submission" date="2019-11" db="UniProtKB">
        <authorList>
            <consortium name="WormBaseParasite"/>
        </authorList>
    </citation>
    <scope>IDENTIFICATION</scope>
</reference>
<sequence>MSYPQCLEYYVSGCECEYCCAYPKQRIIHLVERVFDAPSDLSSPATFVDAVEQTETLHTTANYDCNSDELWPCHYGHFCGYCTHSKPGSHKHSH</sequence>
<accession>A0A5K3FNJ2</accession>
<dbReference type="AlphaFoldDB" id="A0A5K3FNJ2"/>
<name>A0A5K3FNJ2_MESCO</name>
<protein>
    <submittedName>
        <fullName evidence="1">Spore coat protein</fullName>
    </submittedName>
</protein>
<organism evidence="1">
    <name type="scientific">Mesocestoides corti</name>
    <name type="common">Flatworm</name>
    <dbReference type="NCBI Taxonomy" id="53468"/>
    <lineage>
        <taxon>Eukaryota</taxon>
        <taxon>Metazoa</taxon>
        <taxon>Spiralia</taxon>
        <taxon>Lophotrochozoa</taxon>
        <taxon>Platyhelminthes</taxon>
        <taxon>Cestoda</taxon>
        <taxon>Eucestoda</taxon>
        <taxon>Cyclophyllidea</taxon>
        <taxon>Mesocestoididae</taxon>
        <taxon>Mesocestoides</taxon>
    </lineage>
</organism>
<evidence type="ECO:0000313" key="1">
    <source>
        <dbReference type="WBParaSite" id="MCU_009747-RA"/>
    </source>
</evidence>
<dbReference type="WBParaSite" id="MCU_009747-RA">
    <property type="protein sequence ID" value="MCU_009747-RA"/>
    <property type="gene ID" value="MCU_009747"/>
</dbReference>